<name>A0A212SZX9_9BACT</name>
<feature type="signal peptide" evidence="1">
    <location>
        <begin position="1"/>
        <end position="20"/>
    </location>
</feature>
<feature type="chain" id="PRO_5013347223" description="DUF4369 domain-containing protein" evidence="1">
    <location>
        <begin position="21"/>
        <end position="217"/>
    </location>
</feature>
<dbReference type="EMBL" id="FYEW01000001">
    <property type="protein sequence ID" value="SNC59338.1"/>
    <property type="molecule type" value="Genomic_DNA"/>
</dbReference>
<evidence type="ECO:0008006" key="4">
    <source>
        <dbReference type="Google" id="ProtNLM"/>
    </source>
</evidence>
<reference evidence="3" key="1">
    <citation type="submission" date="2017-06" db="EMBL/GenBank/DDBJ databases">
        <authorList>
            <person name="Varghese N."/>
            <person name="Submissions S."/>
        </authorList>
    </citation>
    <scope>NUCLEOTIDE SEQUENCE [LARGE SCALE GENOMIC DNA]</scope>
    <source>
        <strain evidence="3">DSM 11116</strain>
    </source>
</reference>
<protein>
    <recommendedName>
        <fullName evidence="4">DUF4369 domain-containing protein</fullName>
    </recommendedName>
</protein>
<evidence type="ECO:0000313" key="3">
    <source>
        <dbReference type="Proteomes" id="UP000198131"/>
    </source>
</evidence>
<dbReference type="Proteomes" id="UP000198131">
    <property type="component" value="Unassembled WGS sequence"/>
</dbReference>
<keyword evidence="1" id="KW-0732">Signal</keyword>
<dbReference type="OrthoDB" id="879754at2"/>
<dbReference type="AlphaFoldDB" id="A0A212SZX9"/>
<organism evidence="2 3">
    <name type="scientific">Hymenobacter gelipurpurascens</name>
    <dbReference type="NCBI Taxonomy" id="89968"/>
    <lineage>
        <taxon>Bacteria</taxon>
        <taxon>Pseudomonadati</taxon>
        <taxon>Bacteroidota</taxon>
        <taxon>Cytophagia</taxon>
        <taxon>Cytophagales</taxon>
        <taxon>Hymenobacteraceae</taxon>
        <taxon>Hymenobacter</taxon>
    </lineage>
</organism>
<evidence type="ECO:0000256" key="1">
    <source>
        <dbReference type="SAM" id="SignalP"/>
    </source>
</evidence>
<keyword evidence="3" id="KW-1185">Reference proteome</keyword>
<evidence type="ECO:0000313" key="2">
    <source>
        <dbReference type="EMBL" id="SNC59338.1"/>
    </source>
</evidence>
<sequence>MRFLLLLPLVGLFSARVATAQIQPFNTYKPGSYVLLNDRTHRMDGQLKLKSSTILLVKDDKGKSTKLTPEAVHSFRIEKRTYTVACDFEVKQGLYDSVVEQAFVEQLDSGQVVLMRYAFTTGAPAMNTGGVMTGGQSQNEVYLLRWARGTSVLAIQGSWFTGGGAHFREDLLPYVAQRPDLVQLIQNRSITTYELPKLIRALNSGQKYELLTSSTSN</sequence>
<proteinExistence type="predicted"/>
<accession>A0A212SZX9</accession>
<gene>
    <name evidence="2" type="ORF">SAMN06265337_0033</name>
</gene>
<dbReference type="RefSeq" id="WP_141106378.1">
    <property type="nucleotide sequence ID" value="NZ_FYEW01000001.1"/>
</dbReference>